<dbReference type="EMBL" id="BX284601">
    <property type="protein sequence ID" value="CAB02814.2"/>
    <property type="molecule type" value="Genomic_DNA"/>
</dbReference>
<feature type="repeat" description="ANK" evidence="3">
    <location>
        <begin position="134"/>
        <end position="166"/>
    </location>
</feature>
<dbReference type="PIR" id="T19796">
    <property type="entry name" value="T19796"/>
</dbReference>
<dbReference type="UCSC" id="C36F7.2">
    <property type="organism name" value="c. elegans"/>
</dbReference>
<dbReference type="GO" id="GO:0016567">
    <property type="term" value="P:protein ubiquitination"/>
    <property type="evidence" value="ECO:0000318"/>
    <property type="project" value="GO_Central"/>
</dbReference>
<feature type="compositionally biased region" description="Low complexity" evidence="4">
    <location>
        <begin position="238"/>
        <end position="254"/>
    </location>
</feature>
<evidence type="ECO:0000256" key="4">
    <source>
        <dbReference type="SAM" id="MobiDB-lite"/>
    </source>
</evidence>
<dbReference type="OrthoDB" id="71307at2759"/>
<dbReference type="IntAct" id="Q93349">
    <property type="interactions" value="1"/>
</dbReference>
<dbReference type="AlphaFoldDB" id="Q93349"/>
<dbReference type="Reactome" id="R-CEL-8951664">
    <property type="pathway name" value="Neddylation"/>
</dbReference>
<keyword evidence="2 3" id="KW-0040">ANK repeat</keyword>
<organism evidence="5 6">
    <name type="scientific">Caenorhabditis elegans</name>
    <dbReference type="NCBI Taxonomy" id="6239"/>
    <lineage>
        <taxon>Eukaryota</taxon>
        <taxon>Metazoa</taxon>
        <taxon>Ecdysozoa</taxon>
        <taxon>Nematoda</taxon>
        <taxon>Chromadorea</taxon>
        <taxon>Rhabditida</taxon>
        <taxon>Rhabditina</taxon>
        <taxon>Rhabditomorpha</taxon>
        <taxon>Rhabditoidea</taxon>
        <taxon>Rhabditidae</taxon>
        <taxon>Peloderinae</taxon>
        <taxon>Caenorhabditis</taxon>
    </lineage>
</organism>
<evidence type="ECO:0000256" key="1">
    <source>
        <dbReference type="ARBA" id="ARBA00022737"/>
    </source>
</evidence>
<dbReference type="PANTHER" id="PTHR24198">
    <property type="entry name" value="ANKYRIN REPEAT AND PROTEIN KINASE DOMAIN-CONTAINING PROTEIN"/>
    <property type="match status" value="1"/>
</dbReference>
<dbReference type="Pfam" id="PF12796">
    <property type="entry name" value="Ank_2"/>
    <property type="match status" value="1"/>
</dbReference>
<keyword evidence="6" id="KW-1185">Reference proteome</keyword>
<name>Q93349_CAEEL</name>
<dbReference type="Proteomes" id="UP000001940">
    <property type="component" value="Chromosome I"/>
</dbReference>
<dbReference type="FunFam" id="1.25.40.20:FF:000917">
    <property type="entry name" value="SoWAH (Drosophila) homolog"/>
    <property type="match status" value="1"/>
</dbReference>
<dbReference type="PhylomeDB" id="Q93349"/>
<dbReference type="Gene3D" id="1.25.40.20">
    <property type="entry name" value="Ankyrin repeat-containing domain"/>
    <property type="match status" value="1"/>
</dbReference>
<dbReference type="InterPro" id="IPR002110">
    <property type="entry name" value="Ankyrin_rpt"/>
</dbReference>
<dbReference type="SMART" id="SM00248">
    <property type="entry name" value="ANK"/>
    <property type="match status" value="2"/>
</dbReference>
<accession>Q93349</accession>
<dbReference type="PROSITE" id="PS50088">
    <property type="entry name" value="ANK_REPEAT"/>
    <property type="match status" value="2"/>
</dbReference>
<dbReference type="AGR" id="WB:WBGene00007985"/>
<dbReference type="GeneID" id="172790"/>
<dbReference type="CTD" id="172790"/>
<dbReference type="PeptideAtlas" id="Q93349"/>
<feature type="repeat" description="ANK" evidence="3">
    <location>
        <begin position="167"/>
        <end position="199"/>
    </location>
</feature>
<dbReference type="eggNOG" id="ENOG502TGTB">
    <property type="taxonomic scope" value="Eukaryota"/>
</dbReference>
<keyword evidence="1" id="KW-0677">Repeat</keyword>
<reference evidence="5 6" key="1">
    <citation type="journal article" date="1998" name="Science">
        <title>Genome sequence of the nematode C. elegans: a platform for investigating biology.</title>
        <authorList>
            <consortium name="The C. elegans sequencing consortium"/>
            <person name="Sulson J.E."/>
            <person name="Waterston R."/>
        </authorList>
    </citation>
    <scope>NUCLEOTIDE SEQUENCE [LARGE SCALE GENOMIC DNA]</scope>
    <source>
        <strain evidence="5 6">Bristol N2</strain>
    </source>
</reference>
<evidence type="ECO:0000313" key="6">
    <source>
        <dbReference type="Proteomes" id="UP000001940"/>
    </source>
</evidence>
<dbReference type="OMA" id="NLELCDP"/>
<dbReference type="KEGG" id="cel:CELE_C36F7.2"/>
<dbReference type="InParanoid" id="Q93349"/>
<dbReference type="Bgee" id="WBGene00007985">
    <property type="expression patterns" value="Expressed in adult organism and 4 other cell types or tissues"/>
</dbReference>
<dbReference type="SUPFAM" id="SSF48403">
    <property type="entry name" value="Ankyrin repeat"/>
    <property type="match status" value="1"/>
</dbReference>
<dbReference type="STRING" id="6239.C36F7.2.1"/>
<sequence>MSLRAPRRSNADGLSENVLKAILEPAAAYMAETQKMKEEGNENGGSENTNIDQRNQLLQQASQRGSIGSFLDTTSLSTCSKRSLHSSRLTLSDSKEFYKTVGCRWIRSVRHGDVSTVKKMLEENSELVNYAPTYGPLALHLAAARSDRSIILLLLAKGAEVDSRDAAGYTCLQLAIRRGNQSLAHFLILQGANIELIDPDGRGIIDYDGWSGEDQRSAEKHFYGKIILRPKAHSFVGSPSSISMKSSKSTRTMRPSSTPNDSMISEYESSNLKRNEKQRSSWMSFFKSHTIFGSNSKS</sequence>
<evidence type="ECO:0000256" key="3">
    <source>
        <dbReference type="PROSITE-ProRule" id="PRU00023"/>
    </source>
</evidence>
<dbReference type="InterPro" id="IPR036770">
    <property type="entry name" value="Ankyrin_rpt-contain_sf"/>
</dbReference>
<dbReference type="SMR" id="Q93349"/>
<dbReference type="GO" id="GO:0045732">
    <property type="term" value="P:positive regulation of protein catabolic process"/>
    <property type="evidence" value="ECO:0000318"/>
    <property type="project" value="GO_Central"/>
</dbReference>
<protein>
    <submittedName>
        <fullName evidence="5">ANK_REP_REGION domain-containing protein</fullName>
    </submittedName>
</protein>
<dbReference type="RefSeq" id="NP_492534.1">
    <property type="nucleotide sequence ID" value="NM_060133.7"/>
</dbReference>
<evidence type="ECO:0000313" key="7">
    <source>
        <dbReference type="WormBase" id="C36F7.2"/>
    </source>
</evidence>
<feature type="compositionally biased region" description="Polar residues" evidence="4">
    <location>
        <begin position="255"/>
        <end position="270"/>
    </location>
</feature>
<feature type="region of interest" description="Disordered" evidence="4">
    <location>
        <begin position="238"/>
        <end position="277"/>
    </location>
</feature>
<dbReference type="PROSITE" id="PS50297">
    <property type="entry name" value="ANK_REP_REGION"/>
    <property type="match status" value="2"/>
</dbReference>
<dbReference type="WormBase" id="C36F7.2">
    <property type="protein sequence ID" value="CE24828"/>
    <property type="gene ID" value="WBGene00007985"/>
    <property type="gene designation" value="swah-1"/>
</dbReference>
<dbReference type="HOGENOM" id="CLU_984282_0_0_1"/>
<dbReference type="Reactome" id="R-CEL-983168">
    <property type="pathway name" value="Antigen processing: Ubiquitination &amp; Proteasome degradation"/>
</dbReference>
<gene>
    <name evidence="5 7" type="primary">swah-1</name>
    <name evidence="7" type="ORF">C36F7.2</name>
    <name evidence="5" type="ORF">CELE_C36F7.2</name>
</gene>
<evidence type="ECO:0000313" key="5">
    <source>
        <dbReference type="EMBL" id="CAB02814.2"/>
    </source>
</evidence>
<proteinExistence type="predicted"/>
<evidence type="ECO:0000256" key="2">
    <source>
        <dbReference type="ARBA" id="ARBA00023043"/>
    </source>
</evidence>
<dbReference type="PaxDb" id="6239-C36F7.2.2"/>
<dbReference type="PANTHER" id="PTHR24198:SF165">
    <property type="entry name" value="ANKYRIN REPEAT-CONTAINING PROTEIN-RELATED"/>
    <property type="match status" value="1"/>
</dbReference>
<dbReference type="PIR" id="T19790">
    <property type="entry name" value="T19790"/>
</dbReference>
<dbReference type="FunCoup" id="Q93349">
    <property type="interactions" value="271"/>
</dbReference>